<dbReference type="Pfam" id="PF00583">
    <property type="entry name" value="Acetyltransf_1"/>
    <property type="match status" value="1"/>
</dbReference>
<protein>
    <submittedName>
        <fullName evidence="2">Ribosomal protein S18 acetylase RimI</fullName>
    </submittedName>
</protein>
<dbReference type="EMBL" id="FNCJ01000029">
    <property type="protein sequence ID" value="SDI65191.1"/>
    <property type="molecule type" value="Genomic_DNA"/>
</dbReference>
<gene>
    <name evidence="2" type="ORF">SAMN05216466_12911</name>
</gene>
<dbReference type="OrthoDB" id="8977256at2"/>
<sequence>MQVAQDHFLILDRYADVAPFIETVVHAADGEKNALGFFPASVFNDFARKEQLFVAVLQQGTTRVFAGHLLFDARHPKAHVLQIFVSPAFRNRGVAERVLNYLKRHLTGHAFISVYARVAEDLIEANEFWQSQDFYVQRMEAGGKTRKRTILVRSHELDTPQLFASSGIGANDPLGLNFTPGADVPLFLLDLNVLFDLGPRRRRNEDTLDLFRAERMGSCQLALSTEINAELMRTATEGRTDPMLAYARIFPTFPCPDDEDWNTLAAQLGLIVFPAKHQAGTLSANDVSDLRHLATAIHHRLTGFITNDSSILNAAARLKQDYGIQIISPTAFKDLNAWTAREEVFETTSNDTLALTRITADDDVAVRQLLSGLGLRGSTIFSTWAAVDSNERVCVRQGIWRDGNLLGYLMWPKPAPGSGIHARIGVDETQPNALNVTRVLLRHLIEQASTSRATQIRLEFPPHQARVREVASTLGFGGAAAETSLTKLMLGRVVTEVNWSECNDQLVEAARLRLPDSPPTFRNVDQYLRLVRPDGNPTHMPLMALESLLAPAIMALPGRPAVISPVRRDFAEHLLGHLPQKNLLPHPRAALYSEKHYLSGEKTLKHFKRGHLVLFYESAGNGGLGAIVALARVQHAYLKSQEAMERSDLDPSVLDAAGLAAIGHSKIKTVTAFDNLICFKRPVTRATLESLGCGSPAHLLTTREIDDSQLQAILAEGFPHG</sequence>
<dbReference type="InterPro" id="IPR016181">
    <property type="entry name" value="Acyl_CoA_acyltransferase"/>
</dbReference>
<proteinExistence type="predicted"/>
<dbReference type="Proteomes" id="UP000199706">
    <property type="component" value="Unassembled WGS sequence"/>
</dbReference>
<reference evidence="2 3" key="1">
    <citation type="submission" date="2016-10" db="EMBL/GenBank/DDBJ databases">
        <authorList>
            <person name="de Groot N.N."/>
        </authorList>
    </citation>
    <scope>NUCLEOTIDE SEQUENCE [LARGE SCALE GENOMIC DNA]</scope>
    <source>
        <strain evidence="2 3">LMG 2247</strain>
    </source>
</reference>
<organism evidence="2 3">
    <name type="scientific">Paraburkholderia phenazinium</name>
    <dbReference type="NCBI Taxonomy" id="60549"/>
    <lineage>
        <taxon>Bacteria</taxon>
        <taxon>Pseudomonadati</taxon>
        <taxon>Pseudomonadota</taxon>
        <taxon>Betaproteobacteria</taxon>
        <taxon>Burkholderiales</taxon>
        <taxon>Burkholderiaceae</taxon>
        <taxon>Paraburkholderia</taxon>
    </lineage>
</organism>
<dbReference type="SUPFAM" id="SSF55729">
    <property type="entry name" value="Acyl-CoA N-acyltransferases (Nat)"/>
    <property type="match status" value="1"/>
</dbReference>
<keyword evidence="2" id="KW-0687">Ribonucleoprotein</keyword>
<dbReference type="GO" id="GO:0016747">
    <property type="term" value="F:acyltransferase activity, transferring groups other than amino-acyl groups"/>
    <property type="evidence" value="ECO:0007669"/>
    <property type="project" value="InterPro"/>
</dbReference>
<dbReference type="Gene3D" id="3.40.630.30">
    <property type="match status" value="1"/>
</dbReference>
<feature type="domain" description="N-acetyltransferase" evidence="1">
    <location>
        <begin position="12"/>
        <end position="164"/>
    </location>
</feature>
<name>A0A1G8MB64_9BURK</name>
<dbReference type="GO" id="GO:0005840">
    <property type="term" value="C:ribosome"/>
    <property type="evidence" value="ECO:0007669"/>
    <property type="project" value="UniProtKB-KW"/>
</dbReference>
<dbReference type="AlphaFoldDB" id="A0A1G8MB64"/>
<dbReference type="InterPro" id="IPR000182">
    <property type="entry name" value="GNAT_dom"/>
</dbReference>
<accession>A0A1G8MB64</accession>
<keyword evidence="2" id="KW-0689">Ribosomal protein</keyword>
<evidence type="ECO:0000313" key="2">
    <source>
        <dbReference type="EMBL" id="SDI65191.1"/>
    </source>
</evidence>
<dbReference type="RefSeq" id="WP_090694925.1">
    <property type="nucleotide sequence ID" value="NZ_CADERL010000015.1"/>
</dbReference>
<evidence type="ECO:0000313" key="3">
    <source>
        <dbReference type="Proteomes" id="UP000199706"/>
    </source>
</evidence>
<evidence type="ECO:0000259" key="1">
    <source>
        <dbReference type="PROSITE" id="PS51186"/>
    </source>
</evidence>
<dbReference type="PROSITE" id="PS51186">
    <property type="entry name" value="GNAT"/>
    <property type="match status" value="1"/>
</dbReference>